<reference evidence="1" key="1">
    <citation type="journal article" date="2013" name="Extremophiles">
        <title>Proteinivorax tanatarense gen. nov., sp. nov., an anaerobic, haloalkaliphilic, proteolytic bacterium isolated from a decaying algal bloom, and proposal of Proteinivoraceae fam. nov.</title>
        <authorList>
            <person name="Kevbrin V."/>
            <person name="Boltyanskaya Y."/>
            <person name="Zhilina T."/>
            <person name="Kolganova T."/>
            <person name="Lavrentjeva E."/>
            <person name="Kuznetsov B."/>
        </authorList>
    </citation>
    <scope>NUCLEOTIDE SEQUENCE</scope>
    <source>
        <strain evidence="1">Z-910T</strain>
    </source>
</reference>
<protein>
    <submittedName>
        <fullName evidence="1">Uncharacterized protein</fullName>
    </submittedName>
</protein>
<proteinExistence type="predicted"/>
<accession>A0AAU7VM63</accession>
<organism evidence="1">
    <name type="scientific">Proteinivorax tanatarense</name>
    <dbReference type="NCBI Taxonomy" id="1260629"/>
    <lineage>
        <taxon>Bacteria</taxon>
        <taxon>Bacillati</taxon>
        <taxon>Bacillota</taxon>
        <taxon>Clostridia</taxon>
        <taxon>Eubacteriales</taxon>
        <taxon>Proteinivoracaceae</taxon>
        <taxon>Proteinivorax</taxon>
    </lineage>
</organism>
<dbReference type="EMBL" id="CP158367">
    <property type="protein sequence ID" value="XBX75144.1"/>
    <property type="molecule type" value="Genomic_DNA"/>
</dbReference>
<name>A0AAU7VM63_9FIRM</name>
<reference evidence="1" key="2">
    <citation type="submission" date="2024-06" db="EMBL/GenBank/DDBJ databases">
        <authorList>
            <person name="Petrova K.O."/>
            <person name="Toshchakov S.V."/>
            <person name="Boltjanskaja Y.V."/>
            <person name="Kevbrin V."/>
        </authorList>
    </citation>
    <scope>NUCLEOTIDE SEQUENCE</scope>
    <source>
        <strain evidence="1">Z-910T</strain>
    </source>
</reference>
<sequence>MALEPLTEYIVNTYNISPAKAAFIIKASKIAGSSLAALGLGYTVYNVIDSLHSENILSRVQTHYNNGNGTKLKIFYIEGHWSGNRGNYTTSKHGVDHMQIFLTVYMKHMVVTEYLQEINF</sequence>
<gene>
    <name evidence="1" type="ORF">PRVXT_000250</name>
</gene>
<dbReference type="AlphaFoldDB" id="A0AAU7VM63"/>
<evidence type="ECO:0000313" key="1">
    <source>
        <dbReference type="EMBL" id="XBX75144.1"/>
    </source>
</evidence>
<dbReference type="RefSeq" id="WP_350343889.1">
    <property type="nucleotide sequence ID" value="NZ_CP158367.1"/>
</dbReference>